<dbReference type="OrthoDB" id="6398748at2"/>
<dbReference type="Pfam" id="PF03923">
    <property type="entry name" value="Lipoprotein_16"/>
    <property type="match status" value="1"/>
</dbReference>
<evidence type="ECO:0000313" key="2">
    <source>
        <dbReference type="EMBL" id="RUO35374.1"/>
    </source>
</evidence>
<sequence>MSNAFPVIRTIVFTLPLLALSACSSTPVSTPSALAVTVNTPTLLSEGQVELRPIQLTVLDRRTHNHILRVEHSLDNAEFATSQTPVATLISEELQRGLSVVGQAQTQLTLVIEEALIRAVRRGNEYEVNHSVVLSAHGVRGNTQVEVEMTTRMGPQSFRRLDHARLERDFNRNLNATLNALMQEPELKQFLQVGTP</sequence>
<feature type="signal peptide" evidence="1">
    <location>
        <begin position="1"/>
        <end position="24"/>
    </location>
</feature>
<keyword evidence="3" id="KW-1185">Reference proteome</keyword>
<organism evidence="2 3">
    <name type="scientific">Aliidiomarina sanyensis</name>
    <dbReference type="NCBI Taxonomy" id="1249555"/>
    <lineage>
        <taxon>Bacteria</taxon>
        <taxon>Pseudomonadati</taxon>
        <taxon>Pseudomonadota</taxon>
        <taxon>Gammaproteobacteria</taxon>
        <taxon>Alteromonadales</taxon>
        <taxon>Idiomarinaceae</taxon>
        <taxon>Aliidiomarina</taxon>
    </lineage>
</organism>
<feature type="chain" id="PRO_5019394365" description="Lipoprotein" evidence="1">
    <location>
        <begin position="25"/>
        <end position="196"/>
    </location>
</feature>
<proteinExistence type="predicted"/>
<keyword evidence="1" id="KW-0732">Signal</keyword>
<dbReference type="RefSeq" id="WP_126776491.1">
    <property type="nucleotide sequence ID" value="NZ_PIPM01000003.1"/>
</dbReference>
<name>A0A432WNL8_9GAMM</name>
<dbReference type="Proteomes" id="UP000288405">
    <property type="component" value="Unassembled WGS sequence"/>
</dbReference>
<dbReference type="AlphaFoldDB" id="A0A432WNL8"/>
<gene>
    <name evidence="2" type="ORF">CWE11_05005</name>
</gene>
<accession>A0A432WNL8</accession>
<dbReference type="InterPro" id="IPR005619">
    <property type="entry name" value="Uncharacterised_YajG"/>
</dbReference>
<reference evidence="2 3" key="1">
    <citation type="journal article" date="2011" name="Front. Microbiol.">
        <title>Genomic signatures of strain selection and enhancement in Bacillus atrophaeus var. globigii, a historical biowarfare simulant.</title>
        <authorList>
            <person name="Gibbons H.S."/>
            <person name="Broomall S.M."/>
            <person name="McNew L.A."/>
            <person name="Daligault H."/>
            <person name="Chapman C."/>
            <person name="Bruce D."/>
            <person name="Karavis M."/>
            <person name="Krepps M."/>
            <person name="McGregor P.A."/>
            <person name="Hong C."/>
            <person name="Park K.H."/>
            <person name="Akmal A."/>
            <person name="Feldman A."/>
            <person name="Lin J.S."/>
            <person name="Chang W.E."/>
            <person name="Higgs B.W."/>
            <person name="Demirev P."/>
            <person name="Lindquist J."/>
            <person name="Liem A."/>
            <person name="Fochler E."/>
            <person name="Read T.D."/>
            <person name="Tapia R."/>
            <person name="Johnson S."/>
            <person name="Bishop-Lilly K.A."/>
            <person name="Detter C."/>
            <person name="Han C."/>
            <person name="Sozhamannan S."/>
            <person name="Rosenzweig C.N."/>
            <person name="Skowronski E.W."/>
        </authorList>
    </citation>
    <scope>NUCLEOTIDE SEQUENCE [LARGE SCALE GENOMIC DNA]</scope>
    <source>
        <strain evidence="2 3">GYP-17</strain>
    </source>
</reference>
<evidence type="ECO:0000313" key="3">
    <source>
        <dbReference type="Proteomes" id="UP000288405"/>
    </source>
</evidence>
<comment type="caution">
    <text evidence="2">The sequence shown here is derived from an EMBL/GenBank/DDBJ whole genome shotgun (WGS) entry which is preliminary data.</text>
</comment>
<dbReference type="EMBL" id="PIPM01000003">
    <property type="protein sequence ID" value="RUO35374.1"/>
    <property type="molecule type" value="Genomic_DNA"/>
</dbReference>
<protein>
    <recommendedName>
        <fullName evidence="4">Lipoprotein</fullName>
    </recommendedName>
</protein>
<evidence type="ECO:0000256" key="1">
    <source>
        <dbReference type="SAM" id="SignalP"/>
    </source>
</evidence>
<evidence type="ECO:0008006" key="4">
    <source>
        <dbReference type="Google" id="ProtNLM"/>
    </source>
</evidence>